<dbReference type="InterPro" id="IPR000537">
    <property type="entry name" value="UbiA_prenyltransferase"/>
</dbReference>
<dbReference type="PROSITE" id="PS00943">
    <property type="entry name" value="UBIA"/>
    <property type="match status" value="1"/>
</dbReference>
<dbReference type="CDD" id="cd13880">
    <property type="entry name" value="CuRO_2_MaLCC_like"/>
    <property type="match status" value="1"/>
</dbReference>
<protein>
    <submittedName>
        <fullName evidence="19">Laccase-2</fullName>
    </submittedName>
</protein>
<evidence type="ECO:0000259" key="16">
    <source>
        <dbReference type="Pfam" id="PF00394"/>
    </source>
</evidence>
<dbReference type="Pfam" id="PF00394">
    <property type="entry name" value="Cu-oxidase"/>
    <property type="match status" value="1"/>
</dbReference>
<dbReference type="SUPFAM" id="SSF49503">
    <property type="entry name" value="Cupredoxins"/>
    <property type="match status" value="3"/>
</dbReference>
<dbReference type="CDD" id="cd13959">
    <property type="entry name" value="PT_UbiA_COQ2"/>
    <property type="match status" value="1"/>
</dbReference>
<dbReference type="Pfam" id="PF07731">
    <property type="entry name" value="Cu-oxidase_2"/>
    <property type="match status" value="1"/>
</dbReference>
<evidence type="ECO:0000256" key="10">
    <source>
        <dbReference type="ARBA" id="ARBA00022989"/>
    </source>
</evidence>
<dbReference type="GO" id="GO:0005507">
    <property type="term" value="F:copper ion binding"/>
    <property type="evidence" value="ECO:0007669"/>
    <property type="project" value="InterPro"/>
</dbReference>
<gene>
    <name evidence="19" type="ORF">AAWM_09903</name>
</gene>
<feature type="transmembrane region" description="Helical" evidence="15">
    <location>
        <begin position="91"/>
        <end position="109"/>
    </location>
</feature>
<evidence type="ECO:0000256" key="9">
    <source>
        <dbReference type="ARBA" id="ARBA00022737"/>
    </source>
</evidence>
<dbReference type="InterPro" id="IPR008972">
    <property type="entry name" value="Cupredoxin"/>
</dbReference>
<evidence type="ECO:0000256" key="11">
    <source>
        <dbReference type="ARBA" id="ARBA00023002"/>
    </source>
</evidence>
<feature type="transmembrane region" description="Helical" evidence="15">
    <location>
        <begin position="184"/>
        <end position="203"/>
    </location>
</feature>
<dbReference type="InterPro" id="IPR011706">
    <property type="entry name" value="Cu-oxidase_C"/>
</dbReference>
<keyword evidence="11" id="KW-0560">Oxidoreductase</keyword>
<keyword evidence="13 15" id="KW-0472">Membrane</keyword>
<proteinExistence type="inferred from homology"/>
<feature type="transmembrane region" description="Helical" evidence="15">
    <location>
        <begin position="282"/>
        <end position="300"/>
    </location>
</feature>
<dbReference type="Gene3D" id="2.60.40.420">
    <property type="entry name" value="Cupredoxins - blue copper proteins"/>
    <property type="match status" value="3"/>
</dbReference>
<dbReference type="PANTHER" id="PTHR11709:SF145">
    <property type="entry name" value="LCC1"/>
    <property type="match status" value="1"/>
</dbReference>
<dbReference type="FunFam" id="2.60.40.420:FF:000038">
    <property type="entry name" value="Extracellular dihydrogeodin oxidase/laccase"/>
    <property type="match status" value="1"/>
</dbReference>
<dbReference type="CDD" id="cd13901">
    <property type="entry name" value="CuRO_3_MaLCC_like"/>
    <property type="match status" value="1"/>
</dbReference>
<keyword evidence="9" id="KW-0677">Repeat</keyword>
<evidence type="ECO:0000259" key="17">
    <source>
        <dbReference type="Pfam" id="PF07731"/>
    </source>
</evidence>
<dbReference type="Gene3D" id="1.20.120.1780">
    <property type="entry name" value="UbiA prenyltransferase"/>
    <property type="match status" value="1"/>
</dbReference>
<dbReference type="InterPro" id="IPR039653">
    <property type="entry name" value="Prenyltransferase"/>
</dbReference>
<evidence type="ECO:0000256" key="14">
    <source>
        <dbReference type="ARBA" id="ARBA00023180"/>
    </source>
</evidence>
<comment type="similarity">
    <text evidence="4">Belongs to the UbiA prenyltransferase family.</text>
</comment>
<dbReference type="Pfam" id="PF07732">
    <property type="entry name" value="Cu-oxidase_3"/>
    <property type="match status" value="1"/>
</dbReference>
<evidence type="ECO:0000259" key="18">
    <source>
        <dbReference type="Pfam" id="PF07732"/>
    </source>
</evidence>
<dbReference type="Gene3D" id="1.10.357.140">
    <property type="entry name" value="UbiA prenyltransferase"/>
    <property type="match status" value="1"/>
</dbReference>
<feature type="domain" description="Plastocyanin-like" evidence="17">
    <location>
        <begin position="725"/>
        <end position="864"/>
    </location>
</feature>
<dbReference type="Proteomes" id="UP000286921">
    <property type="component" value="Unassembled WGS sequence"/>
</dbReference>
<evidence type="ECO:0000313" key="20">
    <source>
        <dbReference type="Proteomes" id="UP000286921"/>
    </source>
</evidence>
<evidence type="ECO:0000256" key="6">
    <source>
        <dbReference type="ARBA" id="ARBA00022679"/>
    </source>
</evidence>
<accession>A0A401L687</accession>
<dbReference type="Pfam" id="PF01040">
    <property type="entry name" value="UbiA"/>
    <property type="match status" value="1"/>
</dbReference>
<feature type="transmembrane region" description="Helical" evidence="15">
    <location>
        <begin position="257"/>
        <end position="276"/>
    </location>
</feature>
<dbReference type="InterPro" id="IPR045087">
    <property type="entry name" value="Cu-oxidase_fam"/>
</dbReference>
<dbReference type="STRING" id="105351.A0A401L687"/>
<dbReference type="FunFam" id="1.20.120.1780:FF:000001">
    <property type="entry name" value="4-hydroxybenzoate octaprenyltransferase"/>
    <property type="match status" value="1"/>
</dbReference>
<evidence type="ECO:0000256" key="13">
    <source>
        <dbReference type="ARBA" id="ARBA00023136"/>
    </source>
</evidence>
<dbReference type="InterPro" id="IPR033138">
    <property type="entry name" value="Cu_oxidase_CS"/>
</dbReference>
<dbReference type="GO" id="GO:0016491">
    <property type="term" value="F:oxidoreductase activity"/>
    <property type="evidence" value="ECO:0007669"/>
    <property type="project" value="UniProtKB-KW"/>
</dbReference>
<dbReference type="EMBL" id="BDHI01000028">
    <property type="protein sequence ID" value="GCB27018.1"/>
    <property type="molecule type" value="Genomic_DNA"/>
</dbReference>
<evidence type="ECO:0000256" key="4">
    <source>
        <dbReference type="ARBA" id="ARBA00005985"/>
    </source>
</evidence>
<dbReference type="InterPro" id="IPR002355">
    <property type="entry name" value="Cu_oxidase_Cu_BS"/>
</dbReference>
<dbReference type="InterPro" id="IPR011707">
    <property type="entry name" value="Cu-oxidase-like_N"/>
</dbReference>
<dbReference type="InterPro" id="IPR030470">
    <property type="entry name" value="UbiA_prenylTrfase_CS"/>
</dbReference>
<feature type="transmembrane region" description="Helical" evidence="15">
    <location>
        <begin position="209"/>
        <end position="227"/>
    </location>
</feature>
<organism evidence="19 20">
    <name type="scientific">Aspergillus awamori</name>
    <name type="common">Black koji mold</name>
    <dbReference type="NCBI Taxonomy" id="105351"/>
    <lineage>
        <taxon>Eukaryota</taxon>
        <taxon>Fungi</taxon>
        <taxon>Dikarya</taxon>
        <taxon>Ascomycota</taxon>
        <taxon>Pezizomycotina</taxon>
        <taxon>Eurotiomycetes</taxon>
        <taxon>Eurotiomycetidae</taxon>
        <taxon>Eurotiales</taxon>
        <taxon>Aspergillaceae</taxon>
        <taxon>Aspergillus</taxon>
    </lineage>
</organism>
<dbReference type="PANTHER" id="PTHR11709">
    <property type="entry name" value="MULTI-COPPER OXIDASE"/>
    <property type="match status" value="1"/>
</dbReference>
<dbReference type="FunFam" id="2.60.40.420:FF:000021">
    <property type="entry name" value="Extracellular dihydrogeodin oxidase/laccase"/>
    <property type="match status" value="1"/>
</dbReference>
<feature type="transmembrane region" description="Helical" evidence="15">
    <location>
        <begin position="61"/>
        <end position="79"/>
    </location>
</feature>
<keyword evidence="8" id="KW-0479">Metal-binding</keyword>
<feature type="domain" description="Plastocyanin-like" evidence="16">
    <location>
        <begin position="534"/>
        <end position="656"/>
    </location>
</feature>
<dbReference type="PROSITE" id="PS00080">
    <property type="entry name" value="MULTICOPPER_OXIDASE2"/>
    <property type="match status" value="1"/>
</dbReference>
<evidence type="ECO:0000256" key="8">
    <source>
        <dbReference type="ARBA" id="ARBA00022723"/>
    </source>
</evidence>
<feature type="transmembrane region" description="Helical" evidence="15">
    <location>
        <begin position="312"/>
        <end position="331"/>
    </location>
</feature>
<evidence type="ECO:0000256" key="2">
    <source>
        <dbReference type="ARBA" id="ARBA00004141"/>
    </source>
</evidence>
<reference evidence="19 20" key="1">
    <citation type="submission" date="2016-09" db="EMBL/GenBank/DDBJ databases">
        <title>Aspergillus awamori IFM 58123T.</title>
        <authorList>
            <person name="Kusuya Y."/>
            <person name="Shimizu M."/>
            <person name="Takahashi H."/>
            <person name="Yaguchi T."/>
        </authorList>
    </citation>
    <scope>NUCLEOTIDE SEQUENCE [LARGE SCALE GENOMIC DNA]</scope>
    <source>
        <strain evidence="19 20">IFM 58123</strain>
    </source>
</reference>
<evidence type="ECO:0000256" key="12">
    <source>
        <dbReference type="ARBA" id="ARBA00023008"/>
    </source>
</evidence>
<dbReference type="UniPathway" id="UPA00213"/>
<evidence type="ECO:0000256" key="1">
    <source>
        <dbReference type="ARBA" id="ARBA00001946"/>
    </source>
</evidence>
<comment type="subcellular location">
    <subcellularLocation>
        <location evidence="2">Membrane</location>
        <topology evidence="2">Multi-pass membrane protein</topology>
    </subcellularLocation>
</comment>
<comment type="caution">
    <text evidence="19">The sequence shown here is derived from an EMBL/GenBank/DDBJ whole genome shotgun (WGS) entry which is preliminary data.</text>
</comment>
<evidence type="ECO:0000256" key="5">
    <source>
        <dbReference type="ARBA" id="ARBA00010609"/>
    </source>
</evidence>
<dbReference type="PROSITE" id="PS00079">
    <property type="entry name" value="MULTICOPPER_OXIDASE1"/>
    <property type="match status" value="1"/>
</dbReference>
<feature type="domain" description="Plastocyanin-like" evidence="18">
    <location>
        <begin position="384"/>
        <end position="498"/>
    </location>
</feature>
<keyword evidence="6" id="KW-0808">Transferase</keyword>
<comment type="cofactor">
    <cofactor evidence="1">
        <name>Mg(2+)</name>
        <dbReference type="ChEBI" id="CHEBI:18420"/>
    </cofactor>
</comment>
<keyword evidence="10 15" id="KW-1133">Transmembrane helix</keyword>
<evidence type="ECO:0000256" key="7">
    <source>
        <dbReference type="ARBA" id="ARBA00022692"/>
    </source>
</evidence>
<dbReference type="InterPro" id="IPR001117">
    <property type="entry name" value="Cu-oxidase_2nd"/>
</dbReference>
<comment type="similarity">
    <text evidence="5">Belongs to the multicopper oxidase family.</text>
</comment>
<dbReference type="GO" id="GO:0016765">
    <property type="term" value="F:transferase activity, transferring alkyl or aryl (other than methyl) groups"/>
    <property type="evidence" value="ECO:0007669"/>
    <property type="project" value="InterPro"/>
</dbReference>
<keyword evidence="7 15" id="KW-0812">Transmembrane</keyword>
<comment type="pathway">
    <text evidence="3">Secondary metabolite biosynthesis; terpenoid biosynthesis.</text>
</comment>
<dbReference type="CDD" id="cd13854">
    <property type="entry name" value="CuRO_1_MaLCC_like"/>
    <property type="match status" value="1"/>
</dbReference>
<keyword evidence="20" id="KW-1185">Reference proteome</keyword>
<evidence type="ECO:0000256" key="3">
    <source>
        <dbReference type="ARBA" id="ARBA00004721"/>
    </source>
</evidence>
<keyword evidence="14" id="KW-0325">Glycoprotein</keyword>
<evidence type="ECO:0000313" key="19">
    <source>
        <dbReference type="EMBL" id="GCB27018.1"/>
    </source>
</evidence>
<name>A0A401L687_ASPAW</name>
<evidence type="ECO:0000256" key="15">
    <source>
        <dbReference type="SAM" id="Phobius"/>
    </source>
</evidence>
<dbReference type="GO" id="GO:0016114">
    <property type="term" value="P:terpenoid biosynthetic process"/>
    <property type="evidence" value="ECO:0007669"/>
    <property type="project" value="UniProtKB-UniPathway"/>
</dbReference>
<dbReference type="AlphaFoldDB" id="A0A401L687"/>
<keyword evidence="12" id="KW-0186">Copper</keyword>
<dbReference type="GO" id="GO:0016020">
    <property type="term" value="C:membrane"/>
    <property type="evidence" value="ECO:0007669"/>
    <property type="project" value="UniProtKB-SubCell"/>
</dbReference>
<dbReference type="InterPro" id="IPR044878">
    <property type="entry name" value="UbiA_sf"/>
</dbReference>
<sequence length="898" mass="99056">METLTQRQTVHKVAITAHHEGVKAQTQPPVTNEMPIQGVAKLVPSSWVPYVQLMRLDRPGFLGFFMPTLMGLSAGATLADPPIATLDFFKSFLFFWFVTNFIRGAACTWNDNLDQDFDRQVPRTRCRPIARGAVSTTQGHIFTLAQVAITAWILSHLPAQCHAYSLAMGVLHAIYPLCKRFMDFTPVFLGLPFSVTMILPAVGMGVDPFSAPAACLFMVEFIWTIIYETIYAHQDVQHDVQAGVKSMAVRYRHSTKIIASVLGVVMVGLMVAVGVLAGLSGIYFLVGCGGTALSLVVMIYSVDLTKPASCLYWFRMGFYIVGGSLSPYGLLPTYPLDPFLKSGSNNNQYQHSNLEHPPWKDISPSGGPPDTGVTRHYNFTITRDITAPDGYQKSGILINGQFPGPLIEANWGDMISVTVNNMITTDTAEGLTLHWHGLTQAKSPWEDGVPGITQCPIAPGGSFTYTFQADQYGTSWYHSHYSAQYTDGAYGPMIIHGPVQPEATYDYDLGPVIISDYSHLSYFEVLENIFSIPPVFPNVDNNLINGRGAYNCNSSSTTTCSPASSLARFNFHSGKTHRLRLMNTGSNANQKFTIDGHNMTVIANDFVPVQPYTTDVVTLGVGQRTDIIVTATGNPTDSYWMRASIDMTCLNATASIPTVKAAIYYEDADTATWPTTTTTTTWSSNNCANDPLNLTIPYYPQTPPSTPATTQTIEITLGENATGHTLFYVNNSTFRSDYNTPLLLLGKAGNFSDPDPDLNVYNFGSNSSVRLIIYNLFSMQHPLHLHGHNYWVLAQGRGTWDRVVTNPKNPQRRDTHIIQPGTEDSPAYVVLEWQANNPGVWPLHCHMSWHVSVGLLLNVVERPDDIERLPIPESMAQTCRDWTAFSNRGFVNEIDSGV</sequence>